<gene>
    <name evidence="3" type="ORF">D7Z54_14885</name>
</gene>
<protein>
    <submittedName>
        <fullName evidence="3">Gfo/Idh/MocA family oxidoreductase</fullName>
    </submittedName>
</protein>
<organism evidence="3 4">
    <name type="scientific">Salibacterium salarium</name>
    <dbReference type="NCBI Taxonomy" id="284579"/>
    <lineage>
        <taxon>Bacteria</taxon>
        <taxon>Bacillati</taxon>
        <taxon>Bacillota</taxon>
        <taxon>Bacilli</taxon>
        <taxon>Bacillales</taxon>
        <taxon>Bacillaceae</taxon>
    </lineage>
</organism>
<dbReference type="EMBL" id="RBVX01000014">
    <property type="protein sequence ID" value="RSL32440.1"/>
    <property type="molecule type" value="Genomic_DNA"/>
</dbReference>
<evidence type="ECO:0000313" key="4">
    <source>
        <dbReference type="Proteomes" id="UP000275076"/>
    </source>
</evidence>
<dbReference type="Proteomes" id="UP000275076">
    <property type="component" value="Unassembled WGS sequence"/>
</dbReference>
<dbReference type="Pfam" id="PF22725">
    <property type="entry name" value="GFO_IDH_MocA_C3"/>
    <property type="match status" value="1"/>
</dbReference>
<keyword evidence="4" id="KW-1185">Reference proteome</keyword>
<dbReference type="SUPFAM" id="SSF51735">
    <property type="entry name" value="NAD(P)-binding Rossmann-fold domains"/>
    <property type="match status" value="1"/>
</dbReference>
<accession>A0A3R9RCR1</accession>
<dbReference type="InterPro" id="IPR036291">
    <property type="entry name" value="NAD(P)-bd_dom_sf"/>
</dbReference>
<dbReference type="SUPFAM" id="SSF55347">
    <property type="entry name" value="Glyceraldehyde-3-phosphate dehydrogenase-like, C-terminal domain"/>
    <property type="match status" value="1"/>
</dbReference>
<dbReference type="Gene3D" id="3.40.50.720">
    <property type="entry name" value="NAD(P)-binding Rossmann-like Domain"/>
    <property type="match status" value="1"/>
</dbReference>
<dbReference type="InterPro" id="IPR000683">
    <property type="entry name" value="Gfo/Idh/MocA-like_OxRdtase_N"/>
</dbReference>
<feature type="domain" description="GFO/IDH/MocA-like oxidoreductase" evidence="2">
    <location>
        <begin position="137"/>
        <end position="246"/>
    </location>
</feature>
<dbReference type="AlphaFoldDB" id="A0A3R9RCR1"/>
<comment type="caution">
    <text evidence="3">The sequence shown here is derived from an EMBL/GenBank/DDBJ whole genome shotgun (WGS) entry which is preliminary data.</text>
</comment>
<evidence type="ECO:0000313" key="3">
    <source>
        <dbReference type="EMBL" id="RSL32440.1"/>
    </source>
</evidence>
<dbReference type="RefSeq" id="WP_125556656.1">
    <property type="nucleotide sequence ID" value="NZ_RBVX01000014.1"/>
</dbReference>
<sequence>MNIATIGTNWITESFIEAGKLADDFHLYAVYSRDDNKAKEFADKHRADTYYDDLEKMFSDEKLDGVYIASPTRYHAEQAMMAMEKGKHVICEKPLCSNAREAEQLMETAEKHNVIFMEAIKTLYLPSFQTLQQWLPKVGTVRKAIFSFCQYSSRYDAYLNGEVLNAFKPSLSNGATMDIGVYCLHPLLYLFGEPRSVKASGYVLDSGVDGEANVLLDYEKMDAVASYSKITASTGPSEIQGEKGTLYIQTIHRPEKITFVPIKGETEEIEFSTDDPAMYYEAKHFVDACKKIKADNLNWDNSKLVIQHTDRIRDQLGVVFDADDTFV</sequence>
<name>A0A3R9RCR1_9BACI</name>
<evidence type="ECO:0000259" key="2">
    <source>
        <dbReference type="Pfam" id="PF22725"/>
    </source>
</evidence>
<dbReference type="PANTHER" id="PTHR43054">
    <property type="match status" value="1"/>
</dbReference>
<reference evidence="3 4" key="1">
    <citation type="submission" date="2018-10" db="EMBL/GenBank/DDBJ databases">
        <title>Draft genome sequence of Bacillus salarius IM0101, isolated from a hypersaline soil in Inner Mongolia, China.</title>
        <authorList>
            <person name="Yamprayoonswat W."/>
            <person name="Boonvisut S."/>
            <person name="Jumpathong W."/>
            <person name="Sittihan S."/>
            <person name="Ruangsuj P."/>
            <person name="Wanthongcharoen S."/>
            <person name="Thongpramul N."/>
            <person name="Pimmason S."/>
            <person name="Yu B."/>
            <person name="Yasawong M."/>
        </authorList>
    </citation>
    <scope>NUCLEOTIDE SEQUENCE [LARGE SCALE GENOMIC DNA]</scope>
    <source>
        <strain evidence="3 4">IM0101</strain>
    </source>
</reference>
<dbReference type="GO" id="GO:0000166">
    <property type="term" value="F:nucleotide binding"/>
    <property type="evidence" value="ECO:0007669"/>
    <property type="project" value="InterPro"/>
</dbReference>
<dbReference type="Pfam" id="PF01408">
    <property type="entry name" value="GFO_IDH_MocA"/>
    <property type="match status" value="1"/>
</dbReference>
<proteinExistence type="predicted"/>
<dbReference type="PANTHER" id="PTHR43054:SF1">
    <property type="entry name" value="SCYLLO-INOSITOL 2-DEHYDROGENASE (NADP(+)) IOLU"/>
    <property type="match status" value="1"/>
</dbReference>
<dbReference type="OrthoDB" id="9815825at2"/>
<dbReference type="InterPro" id="IPR055170">
    <property type="entry name" value="GFO_IDH_MocA-like_dom"/>
</dbReference>
<evidence type="ECO:0000259" key="1">
    <source>
        <dbReference type="Pfam" id="PF01408"/>
    </source>
</evidence>
<dbReference type="Gene3D" id="3.30.360.10">
    <property type="entry name" value="Dihydrodipicolinate Reductase, domain 2"/>
    <property type="match status" value="1"/>
</dbReference>
<feature type="domain" description="Gfo/Idh/MocA-like oxidoreductase N-terminal" evidence="1">
    <location>
        <begin position="1"/>
        <end position="118"/>
    </location>
</feature>